<reference evidence="12" key="1">
    <citation type="submission" date="2009-06" db="EMBL/GenBank/DDBJ databases">
        <title>Molecular cloning of a trypsin-like serine protease from Chinese mitten crab Eriocheir sinensis.</title>
        <authorList>
            <person name="Mu C."/>
            <person name="Song L."/>
            <person name="Zhao J."/>
            <person name="Wang L."/>
            <person name="Qiu L."/>
            <person name="Gai Y."/>
        </authorList>
    </citation>
    <scope>NUCLEOTIDE SEQUENCE</scope>
</reference>
<evidence type="ECO:0000256" key="7">
    <source>
        <dbReference type="ARBA" id="ARBA00023157"/>
    </source>
</evidence>
<keyword evidence="8" id="KW-0325">Glycoprotein</keyword>
<protein>
    <submittedName>
        <fullName evidence="12">Trypsin-like serine protease</fullName>
    </submittedName>
</protein>
<evidence type="ECO:0000259" key="11">
    <source>
        <dbReference type="PROSITE" id="PS50240"/>
    </source>
</evidence>
<keyword evidence="4 10" id="KW-0732">Signal</keyword>
<dbReference type="PRINTS" id="PR00722">
    <property type="entry name" value="CHYMOTRYPSIN"/>
</dbReference>
<dbReference type="SMART" id="SM00020">
    <property type="entry name" value="Tryp_SPc"/>
    <property type="match status" value="1"/>
</dbReference>
<dbReference type="PROSITE" id="PS50240">
    <property type="entry name" value="TRYPSIN_DOM"/>
    <property type="match status" value="1"/>
</dbReference>
<dbReference type="OrthoDB" id="6656697at2759"/>
<dbReference type="KEGG" id="esn:126981431"/>
<dbReference type="AlphaFoldDB" id="C7EYE2"/>
<evidence type="ECO:0000256" key="1">
    <source>
        <dbReference type="ARBA" id="ARBA00004613"/>
    </source>
</evidence>
<evidence type="ECO:0000256" key="10">
    <source>
        <dbReference type="SAM" id="SignalP"/>
    </source>
</evidence>
<dbReference type="Gene3D" id="2.40.10.10">
    <property type="entry name" value="Trypsin-like serine proteases"/>
    <property type="match status" value="1"/>
</dbReference>
<evidence type="ECO:0000313" key="12">
    <source>
        <dbReference type="EMBL" id="ACT78700.1"/>
    </source>
</evidence>
<feature type="chain" id="PRO_5002976019" evidence="10">
    <location>
        <begin position="20"/>
        <end position="380"/>
    </location>
</feature>
<keyword evidence="6" id="KW-0720">Serine protease</keyword>
<dbReference type="PANTHER" id="PTHR24264:SF65">
    <property type="entry name" value="SRCR DOMAIN-CONTAINING PROTEIN"/>
    <property type="match status" value="1"/>
</dbReference>
<accession>C7EYE2</accession>
<proteinExistence type="evidence at transcript level"/>
<dbReference type="SMR" id="C7EYE2"/>
<dbReference type="GO" id="GO:0006508">
    <property type="term" value="P:proteolysis"/>
    <property type="evidence" value="ECO:0007669"/>
    <property type="project" value="UniProtKB-KW"/>
</dbReference>
<dbReference type="EMBL" id="GQ325713">
    <property type="protein sequence ID" value="ACT78700.1"/>
    <property type="molecule type" value="mRNA"/>
</dbReference>
<dbReference type="GO" id="GO:0004252">
    <property type="term" value="F:serine-type endopeptidase activity"/>
    <property type="evidence" value="ECO:0007669"/>
    <property type="project" value="InterPro"/>
</dbReference>
<dbReference type="FunFam" id="2.40.10.10:FF:000002">
    <property type="entry name" value="Transmembrane protease serine"/>
    <property type="match status" value="1"/>
</dbReference>
<evidence type="ECO:0000256" key="9">
    <source>
        <dbReference type="ARBA" id="ARBA00024195"/>
    </source>
</evidence>
<dbReference type="FunFam" id="2.40.10.10:FF:000028">
    <property type="entry name" value="Serine protease easter"/>
    <property type="match status" value="1"/>
</dbReference>
<sequence length="380" mass="40011">MRSWLGGVVCAVAAIGVAGQSGGTDPSVRLGLLAPSLGLEPVPGGQPGGSPGSPREDLVCDCLPVNQVCPFNAQGRSGGSTVTEVRISNTRPLVDGACPVGFNRCCGFRPGSGGPVSGSLRGRCGGREKLPNYLDVVPPQADFGEYPWMAVVLTTDNGYLGGGALIRNQWVLTAAHKITSRNLKVRLGDYNLASPVDHPDYPHIEVGVRNVIIHPNFNSKSLINDVALLELERPVPVQQYPHIGLACLPSQAQKFEGQRTCFVSGWGTSKFGAGDFQNILKEVDVPIVERFSCQSSLRETRLGERFELDGNSFVCAGGIAGKDACTGDGGAPLVCETNQGFTVVGLVAWGIGCAEGNVPGVYVNVANFVNFIERHIGPSQ</sequence>
<dbReference type="CDD" id="cd00190">
    <property type="entry name" value="Tryp_SPc"/>
    <property type="match status" value="1"/>
</dbReference>
<evidence type="ECO:0000256" key="2">
    <source>
        <dbReference type="ARBA" id="ARBA00022525"/>
    </source>
</evidence>
<dbReference type="PANTHER" id="PTHR24264">
    <property type="entry name" value="TRYPSIN-RELATED"/>
    <property type="match status" value="1"/>
</dbReference>
<dbReference type="MEROPS" id="S01.936"/>
<comment type="subcellular location">
    <subcellularLocation>
        <location evidence="1">Secreted</location>
    </subcellularLocation>
</comment>
<dbReference type="SUPFAM" id="SSF50494">
    <property type="entry name" value="Trypsin-like serine proteases"/>
    <property type="match status" value="1"/>
</dbReference>
<organism evidence="12">
    <name type="scientific">Eriocheir sinensis</name>
    <name type="common">Chinese mitten crab</name>
    <dbReference type="NCBI Taxonomy" id="95602"/>
    <lineage>
        <taxon>Eukaryota</taxon>
        <taxon>Metazoa</taxon>
        <taxon>Ecdysozoa</taxon>
        <taxon>Arthropoda</taxon>
        <taxon>Crustacea</taxon>
        <taxon>Multicrustacea</taxon>
        <taxon>Malacostraca</taxon>
        <taxon>Eumalacostraca</taxon>
        <taxon>Eucarida</taxon>
        <taxon>Decapoda</taxon>
        <taxon>Pleocyemata</taxon>
        <taxon>Brachyura</taxon>
        <taxon>Eubrachyura</taxon>
        <taxon>Grapsoidea</taxon>
        <taxon>Varunidae</taxon>
        <taxon>Eriocheir</taxon>
    </lineage>
</organism>
<keyword evidence="3 12" id="KW-0645">Protease</keyword>
<dbReference type="GeneID" id="126981431"/>
<evidence type="ECO:0000256" key="6">
    <source>
        <dbReference type="ARBA" id="ARBA00022825"/>
    </source>
</evidence>
<dbReference type="InterPro" id="IPR001254">
    <property type="entry name" value="Trypsin_dom"/>
</dbReference>
<dbReference type="InterPro" id="IPR050127">
    <property type="entry name" value="Serine_Proteases_S1"/>
</dbReference>
<dbReference type="InterPro" id="IPR009003">
    <property type="entry name" value="Peptidase_S1_PA"/>
</dbReference>
<dbReference type="InterPro" id="IPR001314">
    <property type="entry name" value="Peptidase_S1A"/>
</dbReference>
<evidence type="ECO:0000256" key="5">
    <source>
        <dbReference type="ARBA" id="ARBA00022801"/>
    </source>
</evidence>
<dbReference type="GO" id="GO:0005615">
    <property type="term" value="C:extracellular space"/>
    <property type="evidence" value="ECO:0007669"/>
    <property type="project" value="TreeGrafter"/>
</dbReference>
<comment type="similarity">
    <text evidence="9">Belongs to the peptidase S1 family. CLIP subfamily.</text>
</comment>
<keyword evidence="5" id="KW-0378">Hydrolase</keyword>
<evidence type="ECO:0000256" key="3">
    <source>
        <dbReference type="ARBA" id="ARBA00022670"/>
    </source>
</evidence>
<name>C7EYE2_ERISI</name>
<evidence type="ECO:0000256" key="8">
    <source>
        <dbReference type="ARBA" id="ARBA00023180"/>
    </source>
</evidence>
<dbReference type="RefSeq" id="XP_050688414.1">
    <property type="nucleotide sequence ID" value="XM_050832457.1"/>
</dbReference>
<evidence type="ECO:0000256" key="4">
    <source>
        <dbReference type="ARBA" id="ARBA00022729"/>
    </source>
</evidence>
<keyword evidence="2" id="KW-0964">Secreted</keyword>
<dbReference type="Pfam" id="PF00089">
    <property type="entry name" value="Trypsin"/>
    <property type="match status" value="1"/>
</dbReference>
<dbReference type="InterPro" id="IPR043504">
    <property type="entry name" value="Peptidase_S1_PA_chymotrypsin"/>
</dbReference>
<keyword evidence="7" id="KW-1015">Disulfide bond</keyword>
<feature type="signal peptide" evidence="10">
    <location>
        <begin position="1"/>
        <end position="19"/>
    </location>
</feature>
<feature type="domain" description="Peptidase S1" evidence="11">
    <location>
        <begin position="123"/>
        <end position="377"/>
    </location>
</feature>